<evidence type="ECO:0000256" key="1">
    <source>
        <dbReference type="ARBA" id="ARBA00004479"/>
    </source>
</evidence>
<evidence type="ECO:0000256" key="18">
    <source>
        <dbReference type="PROSITE-ProRule" id="PRU10141"/>
    </source>
</evidence>
<protein>
    <recommendedName>
        <fullName evidence="17">Receptor-like serine/threonine-protein kinase</fullName>
        <ecNumber evidence="17">2.7.11.1</ecNumber>
    </recommendedName>
</protein>
<keyword evidence="9 17" id="KW-0067">ATP-binding</keyword>
<dbReference type="InterPro" id="IPR001480">
    <property type="entry name" value="Bulb-type_lectin_dom"/>
</dbReference>
<evidence type="ECO:0000256" key="14">
    <source>
        <dbReference type="ARBA" id="ARBA00023180"/>
    </source>
</evidence>
<keyword evidence="11 19" id="KW-0472">Membrane</keyword>
<dbReference type="SMART" id="SM00108">
    <property type="entry name" value="B_lectin"/>
    <property type="match status" value="1"/>
</dbReference>
<dbReference type="InterPro" id="IPR024171">
    <property type="entry name" value="SRK-like_kinase"/>
</dbReference>
<dbReference type="Proteomes" id="UP001141552">
    <property type="component" value="Unassembled WGS sequence"/>
</dbReference>
<comment type="catalytic activity">
    <reaction evidence="15 17">
        <text>L-threonyl-[protein] + ATP = O-phospho-L-threonyl-[protein] + ADP + H(+)</text>
        <dbReference type="Rhea" id="RHEA:46608"/>
        <dbReference type="Rhea" id="RHEA-COMP:11060"/>
        <dbReference type="Rhea" id="RHEA-COMP:11605"/>
        <dbReference type="ChEBI" id="CHEBI:15378"/>
        <dbReference type="ChEBI" id="CHEBI:30013"/>
        <dbReference type="ChEBI" id="CHEBI:30616"/>
        <dbReference type="ChEBI" id="CHEBI:61977"/>
        <dbReference type="ChEBI" id="CHEBI:456216"/>
        <dbReference type="EC" id="2.7.11.1"/>
    </reaction>
</comment>
<dbReference type="PROSITE" id="PS50927">
    <property type="entry name" value="BULB_LECTIN"/>
    <property type="match status" value="1"/>
</dbReference>
<dbReference type="CDD" id="cd00028">
    <property type="entry name" value="B_lectin"/>
    <property type="match status" value="1"/>
</dbReference>
<keyword evidence="4 17" id="KW-0808">Transferase</keyword>
<evidence type="ECO:0000256" key="6">
    <source>
        <dbReference type="ARBA" id="ARBA00022729"/>
    </source>
</evidence>
<evidence type="ECO:0000256" key="4">
    <source>
        <dbReference type="ARBA" id="ARBA00022679"/>
    </source>
</evidence>
<keyword evidence="13" id="KW-0675">Receptor</keyword>
<evidence type="ECO:0000313" key="24">
    <source>
        <dbReference type="Proteomes" id="UP001141552"/>
    </source>
</evidence>
<evidence type="ECO:0000256" key="19">
    <source>
        <dbReference type="SAM" id="Phobius"/>
    </source>
</evidence>
<evidence type="ECO:0000259" key="21">
    <source>
        <dbReference type="PROSITE" id="PS50011"/>
    </source>
</evidence>
<dbReference type="InterPro" id="IPR008271">
    <property type="entry name" value="Ser/Thr_kinase_AS"/>
</dbReference>
<evidence type="ECO:0000256" key="9">
    <source>
        <dbReference type="ARBA" id="ARBA00022840"/>
    </source>
</evidence>
<dbReference type="Gene3D" id="2.90.10.10">
    <property type="entry name" value="Bulb-type lectin domain"/>
    <property type="match status" value="1"/>
</dbReference>
<dbReference type="EC" id="2.7.11.1" evidence="17"/>
<evidence type="ECO:0000256" key="3">
    <source>
        <dbReference type="ARBA" id="ARBA00022536"/>
    </source>
</evidence>
<feature type="signal peptide" evidence="20">
    <location>
        <begin position="1"/>
        <end position="19"/>
    </location>
</feature>
<keyword evidence="2 17" id="KW-0723">Serine/threonine-protein kinase</keyword>
<evidence type="ECO:0000256" key="20">
    <source>
        <dbReference type="SAM" id="SignalP"/>
    </source>
</evidence>
<feature type="domain" description="Protein kinase" evidence="21">
    <location>
        <begin position="519"/>
        <end position="798"/>
    </location>
</feature>
<evidence type="ECO:0000256" key="2">
    <source>
        <dbReference type="ARBA" id="ARBA00022527"/>
    </source>
</evidence>
<dbReference type="PANTHER" id="PTHR47974">
    <property type="entry name" value="OS07G0415500 PROTEIN"/>
    <property type="match status" value="1"/>
</dbReference>
<dbReference type="AlphaFoldDB" id="A0A9Q0JR49"/>
<evidence type="ECO:0000259" key="22">
    <source>
        <dbReference type="PROSITE" id="PS50927"/>
    </source>
</evidence>
<keyword evidence="24" id="KW-1185">Reference proteome</keyword>
<evidence type="ECO:0000256" key="17">
    <source>
        <dbReference type="PIRNR" id="PIRNR000641"/>
    </source>
</evidence>
<comment type="catalytic activity">
    <reaction evidence="16 17">
        <text>L-seryl-[protein] + ATP = O-phospho-L-seryl-[protein] + ADP + H(+)</text>
        <dbReference type="Rhea" id="RHEA:17989"/>
        <dbReference type="Rhea" id="RHEA-COMP:9863"/>
        <dbReference type="Rhea" id="RHEA-COMP:11604"/>
        <dbReference type="ChEBI" id="CHEBI:15378"/>
        <dbReference type="ChEBI" id="CHEBI:29999"/>
        <dbReference type="ChEBI" id="CHEBI:30616"/>
        <dbReference type="ChEBI" id="CHEBI:83421"/>
        <dbReference type="ChEBI" id="CHEBI:456216"/>
        <dbReference type="EC" id="2.7.11.1"/>
    </reaction>
</comment>
<reference evidence="23" key="1">
    <citation type="submission" date="2022-02" db="EMBL/GenBank/DDBJ databases">
        <authorList>
            <person name="Henning P.M."/>
            <person name="McCubbin A.G."/>
            <person name="Shore J.S."/>
        </authorList>
    </citation>
    <scope>NUCLEOTIDE SEQUENCE</scope>
    <source>
        <strain evidence="23">F60SS</strain>
        <tissue evidence="23">Leaves</tissue>
    </source>
</reference>
<dbReference type="CDD" id="cd14066">
    <property type="entry name" value="STKc_IRAK"/>
    <property type="match status" value="1"/>
</dbReference>
<dbReference type="GO" id="GO:0016020">
    <property type="term" value="C:membrane"/>
    <property type="evidence" value="ECO:0007669"/>
    <property type="project" value="UniProtKB-SubCell"/>
</dbReference>
<keyword evidence="7 17" id="KW-0547">Nucleotide-binding</keyword>
<dbReference type="EMBL" id="JAKUCV010000159">
    <property type="protein sequence ID" value="KAJ4851023.1"/>
    <property type="molecule type" value="Genomic_DNA"/>
</dbReference>
<feature type="transmembrane region" description="Helical" evidence="19">
    <location>
        <begin position="461"/>
        <end position="483"/>
    </location>
</feature>
<dbReference type="GO" id="GO:0005524">
    <property type="term" value="F:ATP binding"/>
    <property type="evidence" value="ECO:0007669"/>
    <property type="project" value="UniProtKB-UniRule"/>
</dbReference>
<comment type="subcellular location">
    <subcellularLocation>
        <location evidence="1">Membrane</location>
        <topology evidence="1">Single-pass type I membrane protein</topology>
    </subcellularLocation>
</comment>
<dbReference type="Gene3D" id="3.30.200.20">
    <property type="entry name" value="Phosphorylase Kinase, domain 1"/>
    <property type="match status" value="1"/>
</dbReference>
<name>A0A9Q0JR49_9ROSI</name>
<dbReference type="GO" id="GO:0048544">
    <property type="term" value="P:recognition of pollen"/>
    <property type="evidence" value="ECO:0007669"/>
    <property type="project" value="InterPro"/>
</dbReference>
<dbReference type="InterPro" id="IPR000858">
    <property type="entry name" value="S_locus_glycoprot_dom"/>
</dbReference>
<dbReference type="Pfam" id="PF00069">
    <property type="entry name" value="Pkinase"/>
    <property type="match status" value="1"/>
</dbReference>
<dbReference type="InterPro" id="IPR000719">
    <property type="entry name" value="Prot_kinase_dom"/>
</dbReference>
<evidence type="ECO:0000256" key="15">
    <source>
        <dbReference type="ARBA" id="ARBA00047899"/>
    </source>
</evidence>
<keyword evidence="12" id="KW-1015">Disulfide bond</keyword>
<dbReference type="InterPro" id="IPR017441">
    <property type="entry name" value="Protein_kinase_ATP_BS"/>
</dbReference>
<evidence type="ECO:0000313" key="23">
    <source>
        <dbReference type="EMBL" id="KAJ4851023.1"/>
    </source>
</evidence>
<comment type="similarity">
    <text evidence="17">Belongs to the protein kinase superfamily. Ser/Thr protein kinase family.</text>
</comment>
<keyword evidence="10 19" id="KW-1133">Transmembrane helix</keyword>
<dbReference type="SUPFAM" id="SSF56112">
    <property type="entry name" value="Protein kinase-like (PK-like)"/>
    <property type="match status" value="1"/>
</dbReference>
<comment type="caution">
    <text evidence="23">The sequence shown here is derived from an EMBL/GenBank/DDBJ whole genome shotgun (WGS) entry which is preliminary data.</text>
</comment>
<reference evidence="23" key="2">
    <citation type="journal article" date="2023" name="Plants (Basel)">
        <title>Annotation of the Turnera subulata (Passifloraceae) Draft Genome Reveals the S-Locus Evolved after the Divergence of Turneroideae from Passifloroideae in a Stepwise Manner.</title>
        <authorList>
            <person name="Henning P.M."/>
            <person name="Roalson E.H."/>
            <person name="Mir W."/>
            <person name="McCubbin A.G."/>
            <person name="Shore J.S."/>
        </authorList>
    </citation>
    <scope>NUCLEOTIDE SEQUENCE</scope>
    <source>
        <strain evidence="23">F60SS</strain>
    </source>
</reference>
<evidence type="ECO:0000256" key="16">
    <source>
        <dbReference type="ARBA" id="ARBA00048679"/>
    </source>
</evidence>
<keyword evidence="5 19" id="KW-0812">Transmembrane</keyword>
<evidence type="ECO:0000256" key="10">
    <source>
        <dbReference type="ARBA" id="ARBA00022989"/>
    </source>
</evidence>
<feature type="domain" description="Bulb-type lectin" evidence="22">
    <location>
        <begin position="20"/>
        <end position="151"/>
    </location>
</feature>
<keyword evidence="3" id="KW-0245">EGF-like domain</keyword>
<dbReference type="PROSITE" id="PS00107">
    <property type="entry name" value="PROTEIN_KINASE_ATP"/>
    <property type="match status" value="1"/>
</dbReference>
<dbReference type="InterPro" id="IPR036426">
    <property type="entry name" value="Bulb-type_lectin_dom_sf"/>
</dbReference>
<feature type="chain" id="PRO_5040451680" description="Receptor-like serine/threonine-protein kinase" evidence="20">
    <location>
        <begin position="20"/>
        <end position="807"/>
    </location>
</feature>
<evidence type="ECO:0000256" key="7">
    <source>
        <dbReference type="ARBA" id="ARBA00022741"/>
    </source>
</evidence>
<evidence type="ECO:0000256" key="12">
    <source>
        <dbReference type="ARBA" id="ARBA00023157"/>
    </source>
</evidence>
<evidence type="ECO:0000256" key="13">
    <source>
        <dbReference type="ARBA" id="ARBA00023170"/>
    </source>
</evidence>
<dbReference type="InterPro" id="IPR011009">
    <property type="entry name" value="Kinase-like_dom_sf"/>
</dbReference>
<keyword evidence="6 20" id="KW-0732">Signal</keyword>
<dbReference type="OrthoDB" id="619632at2759"/>
<keyword evidence="14" id="KW-0325">Glycoprotein</keyword>
<dbReference type="SMART" id="SM00220">
    <property type="entry name" value="S_TKc"/>
    <property type="match status" value="1"/>
</dbReference>
<dbReference type="GO" id="GO:0004674">
    <property type="term" value="F:protein serine/threonine kinase activity"/>
    <property type="evidence" value="ECO:0007669"/>
    <property type="project" value="UniProtKB-KW"/>
</dbReference>
<proteinExistence type="inferred from homology"/>
<dbReference type="Pfam" id="PF01453">
    <property type="entry name" value="B_lectin"/>
    <property type="match status" value="1"/>
</dbReference>
<feature type="binding site" evidence="18">
    <location>
        <position position="547"/>
    </location>
    <ligand>
        <name>ATP</name>
        <dbReference type="ChEBI" id="CHEBI:30616"/>
    </ligand>
</feature>
<evidence type="ECO:0000256" key="8">
    <source>
        <dbReference type="ARBA" id="ARBA00022777"/>
    </source>
</evidence>
<dbReference type="FunFam" id="3.30.200.20:FF:000059">
    <property type="entry name" value="S-receptor-like serine/threonine-protein kinase"/>
    <property type="match status" value="1"/>
</dbReference>
<accession>A0A9Q0JR49</accession>
<keyword evidence="8 17" id="KW-0418">Kinase</keyword>
<dbReference type="PROSITE" id="PS50011">
    <property type="entry name" value="PROTEIN_KINASE_DOM"/>
    <property type="match status" value="1"/>
</dbReference>
<dbReference type="FunFam" id="1.10.510.10:FF:000537">
    <property type="entry name" value="Putative receptor-like protein kinase"/>
    <property type="match status" value="1"/>
</dbReference>
<dbReference type="PROSITE" id="PS00108">
    <property type="entry name" value="PROTEIN_KINASE_ST"/>
    <property type="match status" value="1"/>
</dbReference>
<dbReference type="PANTHER" id="PTHR47974:SF3">
    <property type="entry name" value="RECEPTOR-LIKE SERINE_THREONINE-PROTEIN KINASE"/>
    <property type="match status" value="1"/>
</dbReference>
<evidence type="ECO:0000256" key="5">
    <source>
        <dbReference type="ARBA" id="ARBA00022692"/>
    </source>
</evidence>
<sequence length="807" mass="91043">MSAPSFLLVLSLIILPGFSSPTSHDSDTLSEGSRLAVKNPDHVLVSANNVFSAGFYPVGDNAYCFAIWFNDPYCPHNCTLVWMANRDVPVNGRRSTLFLLQTGNLVLTDAGKNVVWSTDTSSASSLSLRLLNNGNLVLVTEVGVIIWQSFNSPTDTLLSWQPLTRETQLVSSRSRSNFSSGFYKLSFDDANVLRLIYDGPDFSSIMWPDNWLRSFQAGRSEYNSSRIALFDSLGNFTSSDNLTTSSSDYGARLQRRLTLDFDGNLRMYSRQDWKSSWVVSWQAFSHPCKIHGTCGPYGVCRYIPSVGRTCSCLPGFKMKNLTDWSLGCEPEFNASCAQTESTFFGLAHTEMYGYDIQIYINYTLDMCKELCLQRCDCKGFVFKYVFQNYPDYVPYCFPKSQLLNGYRGPNFRGKLYVKVPKTSEFSNSWPRKQIGLNCSAGVVTKLERKYEKSQGNGSVAILLWFVSAVGILEVLGMVLVWFFMIRTQQNTAAATNQGYVLAGTGFRRFTYSEMKNATRNFAEEIGKGASGTVYKGMLDDHRVAAIKRLDDANEGEAEFLAEISIIGKINHMNLIEMWGYCAEGKHRLLVYEYMEHGSLAANLSSKTLDWKQRYQIAVGTAKGLAYLHEECLEWVLHCDVKPQNILLDSTFQPKVSDFGLSRLLNRGELDNPSFSRIRGTRGYMAPEWLHKQPITSKVDVYSFGVVVMEIIIGKNLAMQFQDSDNMEEAEHRKLQDVIREMKHAGVTDALVKELVDPEMGCDFDINKVKTLLRVALNCVNQDRDSRPTMSQVVETLLYQTNDDEEQN</sequence>
<organism evidence="23 24">
    <name type="scientific">Turnera subulata</name>
    <dbReference type="NCBI Taxonomy" id="218843"/>
    <lineage>
        <taxon>Eukaryota</taxon>
        <taxon>Viridiplantae</taxon>
        <taxon>Streptophyta</taxon>
        <taxon>Embryophyta</taxon>
        <taxon>Tracheophyta</taxon>
        <taxon>Spermatophyta</taxon>
        <taxon>Magnoliopsida</taxon>
        <taxon>eudicotyledons</taxon>
        <taxon>Gunneridae</taxon>
        <taxon>Pentapetalae</taxon>
        <taxon>rosids</taxon>
        <taxon>fabids</taxon>
        <taxon>Malpighiales</taxon>
        <taxon>Passifloraceae</taxon>
        <taxon>Turnera</taxon>
    </lineage>
</organism>
<dbReference type="SUPFAM" id="SSF51110">
    <property type="entry name" value="alpha-D-mannose-specific plant lectins"/>
    <property type="match status" value="1"/>
</dbReference>
<gene>
    <name evidence="23" type="ORF">Tsubulata_026207</name>
</gene>
<dbReference type="Pfam" id="PF00954">
    <property type="entry name" value="S_locus_glycop"/>
    <property type="match status" value="1"/>
</dbReference>
<dbReference type="Gene3D" id="1.10.510.10">
    <property type="entry name" value="Transferase(Phosphotransferase) domain 1"/>
    <property type="match status" value="1"/>
</dbReference>
<dbReference type="PIRSF" id="PIRSF000641">
    <property type="entry name" value="SRK"/>
    <property type="match status" value="1"/>
</dbReference>
<evidence type="ECO:0000256" key="11">
    <source>
        <dbReference type="ARBA" id="ARBA00023136"/>
    </source>
</evidence>